<keyword evidence="4" id="KW-1185">Reference proteome</keyword>
<protein>
    <submittedName>
        <fullName evidence="3">Amidohydrolase</fullName>
    </submittedName>
</protein>
<keyword evidence="3" id="KW-0378">Hydrolase</keyword>
<proteinExistence type="inferred from homology"/>
<gene>
    <name evidence="3" type="ORF">PTE31013_04255</name>
</gene>
<dbReference type="Pfam" id="PF04909">
    <property type="entry name" value="Amidohydro_2"/>
    <property type="match status" value="1"/>
</dbReference>
<dbReference type="InterPro" id="IPR052350">
    <property type="entry name" value="Metallo-dep_Lactonases"/>
</dbReference>
<dbReference type="Gene3D" id="3.20.20.140">
    <property type="entry name" value="Metal-dependent hydrolases"/>
    <property type="match status" value="1"/>
</dbReference>
<dbReference type="GO" id="GO:0016787">
    <property type="term" value="F:hydrolase activity"/>
    <property type="evidence" value="ECO:0007669"/>
    <property type="project" value="UniProtKB-KW"/>
</dbReference>
<evidence type="ECO:0000256" key="1">
    <source>
        <dbReference type="ARBA" id="ARBA00038310"/>
    </source>
</evidence>
<dbReference type="SUPFAM" id="SSF51556">
    <property type="entry name" value="Metallo-dependent hydrolases"/>
    <property type="match status" value="1"/>
</dbReference>
<dbReference type="OrthoDB" id="9787654at2"/>
<dbReference type="PANTHER" id="PTHR43569:SF1">
    <property type="entry name" value="BLL3371 PROTEIN"/>
    <property type="match status" value="1"/>
</dbReference>
<evidence type="ECO:0000259" key="2">
    <source>
        <dbReference type="Pfam" id="PF04909"/>
    </source>
</evidence>
<name>A0A5E4Y1L8_9BURK</name>
<dbReference type="PANTHER" id="PTHR43569">
    <property type="entry name" value="AMIDOHYDROLASE"/>
    <property type="match status" value="1"/>
</dbReference>
<dbReference type="RefSeq" id="WP_150614613.1">
    <property type="nucleotide sequence ID" value="NZ_CABPRU010000013.1"/>
</dbReference>
<dbReference type="EMBL" id="CABPRU010000013">
    <property type="protein sequence ID" value="VVE42490.1"/>
    <property type="molecule type" value="Genomic_DNA"/>
</dbReference>
<dbReference type="InterPro" id="IPR006680">
    <property type="entry name" value="Amidohydro-rel"/>
</dbReference>
<accession>A0A5E4Y1L8</accession>
<feature type="domain" description="Amidohydrolase-related" evidence="2">
    <location>
        <begin position="34"/>
        <end position="326"/>
    </location>
</feature>
<dbReference type="Proteomes" id="UP000334380">
    <property type="component" value="Unassembled WGS sequence"/>
</dbReference>
<dbReference type="InterPro" id="IPR032466">
    <property type="entry name" value="Metal_Hydrolase"/>
</dbReference>
<sequence>MSDNFHDPDSVLSASALRRRFLETGSDDDLPIADAHQHFFDVDRGYYPWLSDKLVDNFRYGSYEKIRRTFLPDDYFRATGRHRVVKTVLIEGEWNPEDPLGELQWVDALAQEQGFPHAMSAQAWLDRADVNEVLDTYARHPLVKGIRHKPTAVSRHEYSSRFTAPGSMRDPAWRDGYAGLGPRALLFELQVSWWHFGEAAELARDFPETLIVINHTGLPSDRSADGLRAWRLALETVARERNVHLKISGICVPGQRWSVEANGPVVRTAIDVFGTQRCSFASNYPVDTVVDDMADIFDGFKAIARAYSVEDRLRLFYDNTARVYDL</sequence>
<comment type="similarity">
    <text evidence="1">Belongs to the metallo-dependent hydrolases superfamily.</text>
</comment>
<evidence type="ECO:0000313" key="4">
    <source>
        <dbReference type="Proteomes" id="UP000334380"/>
    </source>
</evidence>
<evidence type="ECO:0000313" key="3">
    <source>
        <dbReference type="EMBL" id="VVE42490.1"/>
    </source>
</evidence>
<dbReference type="AlphaFoldDB" id="A0A5E4Y1L8"/>
<reference evidence="3 4" key="1">
    <citation type="submission" date="2019-08" db="EMBL/GenBank/DDBJ databases">
        <authorList>
            <person name="Peeters C."/>
        </authorList>
    </citation>
    <scope>NUCLEOTIDE SEQUENCE [LARGE SCALE GENOMIC DNA]</scope>
    <source>
        <strain evidence="3 4">LMG 31013</strain>
    </source>
</reference>
<organism evidence="3 4">
    <name type="scientific">Pandoraea terrigena</name>
    <dbReference type="NCBI Taxonomy" id="2508292"/>
    <lineage>
        <taxon>Bacteria</taxon>
        <taxon>Pseudomonadati</taxon>
        <taxon>Pseudomonadota</taxon>
        <taxon>Betaproteobacteria</taxon>
        <taxon>Burkholderiales</taxon>
        <taxon>Burkholderiaceae</taxon>
        <taxon>Pandoraea</taxon>
    </lineage>
</organism>